<reference evidence="1 2" key="2">
    <citation type="journal article" date="2017" name="Nature">
        <title>The Apostasia genome and the evolution of orchids.</title>
        <authorList>
            <person name="Zhang G.Q."/>
            <person name="Liu K.W."/>
            <person name="Li Z."/>
            <person name="Lohaus R."/>
            <person name="Hsiao Y.Y."/>
            <person name="Niu S.C."/>
            <person name="Wang J.Y."/>
            <person name="Lin Y.C."/>
            <person name="Xu Q."/>
            <person name="Chen L.J."/>
            <person name="Yoshida K."/>
            <person name="Fujiwara S."/>
            <person name="Wang Z.W."/>
            <person name="Zhang Y.Q."/>
            <person name="Mitsuda N."/>
            <person name="Wang M."/>
            <person name="Liu G.H."/>
            <person name="Pecoraro L."/>
            <person name="Huang H.X."/>
            <person name="Xiao X.J."/>
            <person name="Lin M."/>
            <person name="Wu X.Y."/>
            <person name="Wu W.L."/>
            <person name="Chen Y.Y."/>
            <person name="Chang S.B."/>
            <person name="Sakamoto S."/>
            <person name="Ohme-Takagi M."/>
            <person name="Yagi M."/>
            <person name="Zeng S.J."/>
            <person name="Shen C.Y."/>
            <person name="Yeh C.M."/>
            <person name="Luo Y.B."/>
            <person name="Tsai W.C."/>
            <person name="Van de Peer Y."/>
            <person name="Liu Z.J."/>
        </authorList>
    </citation>
    <scope>NUCLEOTIDE SEQUENCE [LARGE SCALE GENOMIC DNA]</scope>
    <source>
        <tissue evidence="1">The whole plant</tissue>
    </source>
</reference>
<evidence type="ECO:0000313" key="1">
    <source>
        <dbReference type="EMBL" id="PKU71374.1"/>
    </source>
</evidence>
<gene>
    <name evidence="1" type="ORF">MA16_Dca004215</name>
</gene>
<sequence>MNIAACCPKCIALSAGLDFRVNLPQIEGMLSILFCRCYRFPAVNRLFGRRKLRYRTANAKPPVMSLHRRYLTGGYRRPPAELPWTSGGVHRRLQPPDTAGNLTGGLPALAVGLANTRRPL</sequence>
<proteinExistence type="predicted"/>
<reference evidence="1 2" key="1">
    <citation type="journal article" date="2016" name="Sci. Rep.">
        <title>The Dendrobium catenatum Lindl. genome sequence provides insights into polysaccharide synthase, floral development and adaptive evolution.</title>
        <authorList>
            <person name="Zhang G.Q."/>
            <person name="Xu Q."/>
            <person name="Bian C."/>
            <person name="Tsai W.C."/>
            <person name="Yeh C.M."/>
            <person name="Liu K.W."/>
            <person name="Yoshida K."/>
            <person name="Zhang L.S."/>
            <person name="Chang S.B."/>
            <person name="Chen F."/>
            <person name="Shi Y."/>
            <person name="Su Y.Y."/>
            <person name="Zhang Y.Q."/>
            <person name="Chen L.J."/>
            <person name="Yin Y."/>
            <person name="Lin M."/>
            <person name="Huang H."/>
            <person name="Deng H."/>
            <person name="Wang Z.W."/>
            <person name="Zhu S.L."/>
            <person name="Zhao X."/>
            <person name="Deng C."/>
            <person name="Niu S.C."/>
            <person name="Huang J."/>
            <person name="Wang M."/>
            <person name="Liu G.H."/>
            <person name="Yang H.J."/>
            <person name="Xiao X.J."/>
            <person name="Hsiao Y.Y."/>
            <person name="Wu W.L."/>
            <person name="Chen Y.Y."/>
            <person name="Mitsuda N."/>
            <person name="Ohme-Takagi M."/>
            <person name="Luo Y.B."/>
            <person name="Van de Peer Y."/>
            <person name="Liu Z.J."/>
        </authorList>
    </citation>
    <scope>NUCLEOTIDE SEQUENCE [LARGE SCALE GENOMIC DNA]</scope>
    <source>
        <tissue evidence="1">The whole plant</tissue>
    </source>
</reference>
<dbReference type="Proteomes" id="UP000233837">
    <property type="component" value="Unassembled WGS sequence"/>
</dbReference>
<protein>
    <submittedName>
        <fullName evidence="1">Uncharacterized protein</fullName>
    </submittedName>
</protein>
<accession>A0A2I0W6U1</accession>
<keyword evidence="2" id="KW-1185">Reference proteome</keyword>
<organism evidence="1 2">
    <name type="scientific">Dendrobium catenatum</name>
    <dbReference type="NCBI Taxonomy" id="906689"/>
    <lineage>
        <taxon>Eukaryota</taxon>
        <taxon>Viridiplantae</taxon>
        <taxon>Streptophyta</taxon>
        <taxon>Embryophyta</taxon>
        <taxon>Tracheophyta</taxon>
        <taxon>Spermatophyta</taxon>
        <taxon>Magnoliopsida</taxon>
        <taxon>Liliopsida</taxon>
        <taxon>Asparagales</taxon>
        <taxon>Orchidaceae</taxon>
        <taxon>Epidendroideae</taxon>
        <taxon>Malaxideae</taxon>
        <taxon>Dendrobiinae</taxon>
        <taxon>Dendrobium</taxon>
    </lineage>
</organism>
<name>A0A2I0W6U1_9ASPA</name>
<dbReference type="EMBL" id="KZ502877">
    <property type="protein sequence ID" value="PKU71374.1"/>
    <property type="molecule type" value="Genomic_DNA"/>
</dbReference>
<dbReference type="AlphaFoldDB" id="A0A2I0W6U1"/>
<evidence type="ECO:0000313" key="2">
    <source>
        <dbReference type="Proteomes" id="UP000233837"/>
    </source>
</evidence>